<comment type="caution">
    <text evidence="1">The sequence shown here is derived from an EMBL/GenBank/DDBJ whole genome shotgun (WGS) entry which is preliminary data.</text>
</comment>
<name>A0ABP4MGV9_9ACTN</name>
<dbReference type="EMBL" id="BAAAQD010000017">
    <property type="protein sequence ID" value="GAA1543821.1"/>
    <property type="molecule type" value="Genomic_DNA"/>
</dbReference>
<organism evidence="1 2">
    <name type="scientific">Dactylosporangium maewongense</name>
    <dbReference type="NCBI Taxonomy" id="634393"/>
    <lineage>
        <taxon>Bacteria</taxon>
        <taxon>Bacillati</taxon>
        <taxon>Actinomycetota</taxon>
        <taxon>Actinomycetes</taxon>
        <taxon>Micromonosporales</taxon>
        <taxon>Micromonosporaceae</taxon>
        <taxon>Dactylosporangium</taxon>
    </lineage>
</organism>
<dbReference type="Proteomes" id="UP001501470">
    <property type="component" value="Unassembled WGS sequence"/>
</dbReference>
<reference evidence="2" key="1">
    <citation type="journal article" date="2019" name="Int. J. Syst. Evol. Microbiol.">
        <title>The Global Catalogue of Microorganisms (GCM) 10K type strain sequencing project: providing services to taxonomists for standard genome sequencing and annotation.</title>
        <authorList>
            <consortium name="The Broad Institute Genomics Platform"/>
            <consortium name="The Broad Institute Genome Sequencing Center for Infectious Disease"/>
            <person name="Wu L."/>
            <person name="Ma J."/>
        </authorList>
    </citation>
    <scope>NUCLEOTIDE SEQUENCE [LARGE SCALE GENOMIC DNA]</scope>
    <source>
        <strain evidence="2">JCM 15933</strain>
    </source>
</reference>
<protein>
    <submittedName>
        <fullName evidence="1">Uncharacterized protein</fullName>
    </submittedName>
</protein>
<proteinExistence type="predicted"/>
<evidence type="ECO:0000313" key="2">
    <source>
        <dbReference type="Proteomes" id="UP001501470"/>
    </source>
</evidence>
<dbReference type="RefSeq" id="WP_344507594.1">
    <property type="nucleotide sequence ID" value="NZ_BAAAQD010000017.1"/>
</dbReference>
<evidence type="ECO:0000313" key="1">
    <source>
        <dbReference type="EMBL" id="GAA1543821.1"/>
    </source>
</evidence>
<gene>
    <name evidence="1" type="ORF">GCM10009827_074470</name>
</gene>
<accession>A0ABP4MGV9</accession>
<keyword evidence="2" id="KW-1185">Reference proteome</keyword>
<sequence length="364" mass="37344">MDAPKAPLAGQVDALLAALNGQDLDGFNAAMPGIAGAVPGATPDEVQAALARIAPYLGRLPFFIGGDLAPLVGAMAGLGTDPGVVVPALVDRAAAAMEAAARFAELHRAAFGEPPSPGAHDEIDATLERFTGPGAGHGLAEDEAAALVQAWFCADDLVQPVLYLSQRADVRAALPQRDRLTAAVEGVAETHGAPSWLGGLLRVLDGEQLLVLDRGFAGTGRGFRVTIGGIGDNFQLHTLLAAALIGDPAEGLLPGRPPTAVEAAAAGTGEDLQPAGGLRGNWNLADAHGGWIWNEGTPADIPHLDGVRVVVLDAEPYSRSWDTGRAYPLMTPLLRVDAAVPAEEAAAWLSRVKPAPGFGGRRDG</sequence>